<keyword evidence="2" id="KW-0809">Transit peptide</keyword>
<evidence type="ECO:0008006" key="5">
    <source>
        <dbReference type="Google" id="ProtNLM"/>
    </source>
</evidence>
<proteinExistence type="inferred from homology"/>
<dbReference type="AlphaFoldDB" id="A0A6L2Q0J3"/>
<dbReference type="Proteomes" id="UP000502823">
    <property type="component" value="Unassembled WGS sequence"/>
</dbReference>
<dbReference type="GO" id="GO:0003676">
    <property type="term" value="F:nucleic acid binding"/>
    <property type="evidence" value="ECO:0007669"/>
    <property type="project" value="InterPro"/>
</dbReference>
<dbReference type="SMART" id="SM00733">
    <property type="entry name" value="Mterf"/>
    <property type="match status" value="3"/>
</dbReference>
<dbReference type="Gene3D" id="1.25.70.10">
    <property type="entry name" value="Transcription termination factor 3, mitochondrial"/>
    <property type="match status" value="1"/>
</dbReference>
<dbReference type="FunCoup" id="A0A6L2Q0J3">
    <property type="interactions" value="11"/>
</dbReference>
<organism evidence="3 4">
    <name type="scientific">Coptotermes formosanus</name>
    <name type="common">Formosan subterranean termite</name>
    <dbReference type="NCBI Taxonomy" id="36987"/>
    <lineage>
        <taxon>Eukaryota</taxon>
        <taxon>Metazoa</taxon>
        <taxon>Ecdysozoa</taxon>
        <taxon>Arthropoda</taxon>
        <taxon>Hexapoda</taxon>
        <taxon>Insecta</taxon>
        <taxon>Pterygota</taxon>
        <taxon>Neoptera</taxon>
        <taxon>Polyneoptera</taxon>
        <taxon>Dictyoptera</taxon>
        <taxon>Blattodea</taxon>
        <taxon>Blattoidea</taxon>
        <taxon>Termitoidae</taxon>
        <taxon>Rhinotermitidae</taxon>
        <taxon>Coptotermes</taxon>
    </lineage>
</organism>
<protein>
    <recommendedName>
        <fullName evidence="5">mTERF domain-containing protein</fullName>
    </recommendedName>
</protein>
<sequence length="326" mass="37210">MQGLKRVSVVLLGMRRTSSYQKGQWRSKILECSSHMKTDSQRCCTAVNKSSECSTDDRLKNPRVASLLEVTAGEGIRPIDLLDALEKSPELLNKSPLQWESCFKELKSYGFTHGDCFSMISQYPDLIALVESNGFRVSMTQWINCQLGYDNVVDLLAYCPHYLSVSGSELSRRIPLLYSLGRNGKNVTRLLKNCPSLLLGNWKDIEAKLDYVENVMKIDTKEENLSKCYLFNRTLDEIQTRHVFLQRAGIYVTPGKIKGTKLEQKQQPWSKNPRLGDITDTSEEVFISEVASHLTLEEFEVFRELYGEELNREDDSETVDSLSDHE</sequence>
<evidence type="ECO:0000313" key="4">
    <source>
        <dbReference type="Proteomes" id="UP000502823"/>
    </source>
</evidence>
<dbReference type="InterPro" id="IPR003690">
    <property type="entry name" value="MTERF"/>
</dbReference>
<evidence type="ECO:0000256" key="1">
    <source>
        <dbReference type="ARBA" id="ARBA00007692"/>
    </source>
</evidence>
<comment type="similarity">
    <text evidence="1">Belongs to the mTERF family.</text>
</comment>
<dbReference type="InParanoid" id="A0A6L2Q0J3"/>
<evidence type="ECO:0000313" key="3">
    <source>
        <dbReference type="EMBL" id="GFG38336.1"/>
    </source>
</evidence>
<keyword evidence="4" id="KW-1185">Reference proteome</keyword>
<reference evidence="4" key="1">
    <citation type="submission" date="2020-01" db="EMBL/GenBank/DDBJ databases">
        <title>Draft genome sequence of the Termite Coptotermes fromosanus.</title>
        <authorList>
            <person name="Itakura S."/>
            <person name="Yosikawa Y."/>
            <person name="Umezawa K."/>
        </authorList>
    </citation>
    <scope>NUCLEOTIDE SEQUENCE [LARGE SCALE GENOMIC DNA]</scope>
</reference>
<dbReference type="EMBL" id="BLKM01000769">
    <property type="protein sequence ID" value="GFG38336.1"/>
    <property type="molecule type" value="Genomic_DNA"/>
</dbReference>
<accession>A0A6L2Q0J3</accession>
<evidence type="ECO:0000256" key="2">
    <source>
        <dbReference type="ARBA" id="ARBA00022946"/>
    </source>
</evidence>
<gene>
    <name evidence="3" type="ORF">Cfor_05688</name>
</gene>
<name>A0A6L2Q0J3_COPFO</name>
<dbReference type="OrthoDB" id="9991972at2759"/>
<comment type="caution">
    <text evidence="3">The sequence shown here is derived from an EMBL/GenBank/DDBJ whole genome shotgun (WGS) entry which is preliminary data.</text>
</comment>
<dbReference type="Pfam" id="PF02536">
    <property type="entry name" value="mTERF"/>
    <property type="match status" value="1"/>
</dbReference>
<dbReference type="InterPro" id="IPR038538">
    <property type="entry name" value="MTERF_sf"/>
</dbReference>